<dbReference type="Proteomes" id="UP000827092">
    <property type="component" value="Unassembled WGS sequence"/>
</dbReference>
<accession>A0AAV6U067</accession>
<keyword evidence="3" id="KW-1185">Reference proteome</keyword>
<feature type="compositionally biased region" description="Acidic residues" evidence="1">
    <location>
        <begin position="140"/>
        <end position="149"/>
    </location>
</feature>
<comment type="caution">
    <text evidence="2">The sequence shown here is derived from an EMBL/GenBank/DDBJ whole genome shotgun (WGS) entry which is preliminary data.</text>
</comment>
<feature type="region of interest" description="Disordered" evidence="1">
    <location>
        <begin position="113"/>
        <end position="149"/>
    </location>
</feature>
<evidence type="ECO:0000313" key="2">
    <source>
        <dbReference type="EMBL" id="KAG8177822.1"/>
    </source>
</evidence>
<reference evidence="2 3" key="1">
    <citation type="journal article" date="2022" name="Nat. Ecol. Evol.">
        <title>A masculinizing supergene underlies an exaggerated male reproductive morph in a spider.</title>
        <authorList>
            <person name="Hendrickx F."/>
            <person name="De Corte Z."/>
            <person name="Sonet G."/>
            <person name="Van Belleghem S.M."/>
            <person name="Kostlbacher S."/>
            <person name="Vangestel C."/>
        </authorList>
    </citation>
    <scope>NUCLEOTIDE SEQUENCE [LARGE SCALE GENOMIC DNA]</scope>
    <source>
        <strain evidence="2">W744_W776</strain>
    </source>
</reference>
<dbReference type="EMBL" id="JAFNEN010000748">
    <property type="protein sequence ID" value="KAG8177822.1"/>
    <property type="molecule type" value="Genomic_DNA"/>
</dbReference>
<organism evidence="2 3">
    <name type="scientific">Oedothorax gibbosus</name>
    <dbReference type="NCBI Taxonomy" id="931172"/>
    <lineage>
        <taxon>Eukaryota</taxon>
        <taxon>Metazoa</taxon>
        <taxon>Ecdysozoa</taxon>
        <taxon>Arthropoda</taxon>
        <taxon>Chelicerata</taxon>
        <taxon>Arachnida</taxon>
        <taxon>Araneae</taxon>
        <taxon>Araneomorphae</taxon>
        <taxon>Entelegynae</taxon>
        <taxon>Araneoidea</taxon>
        <taxon>Linyphiidae</taxon>
        <taxon>Erigoninae</taxon>
        <taxon>Oedothorax</taxon>
    </lineage>
</organism>
<dbReference type="AlphaFoldDB" id="A0AAV6U067"/>
<evidence type="ECO:0000256" key="1">
    <source>
        <dbReference type="SAM" id="MobiDB-lite"/>
    </source>
</evidence>
<evidence type="ECO:0000313" key="3">
    <source>
        <dbReference type="Proteomes" id="UP000827092"/>
    </source>
</evidence>
<proteinExistence type="predicted"/>
<sequence length="372" mass="42740">MKGWVNSGRLLRGSLQRYLMSKRKLGWLLMVLKRIWLVSQPPLRDLLVLDTPHMQMWLRPLTRRECSCPRDRKVPREEVAFLEDQRESRRMVMGNVDTKATDILIKRNKRKVSKEVAAPKQRNPKPDLDEYEVGTSTAEETADSSDMEWEAPCQLSTPKVSGPVTQSASHISLYIRMAQKWRISNCKDGKGFMKLLSQFPDTEYNEIAAWHVWRKVDNERLCKVVEEAAASTSNVEVVEMTPVEINSRYNSLNLEEVFKTAPAIEGIMHCHYLKVVHGKTVGNAITKNMEDENTTASVGDWCQVTYDKLYPGEIKAKAEGEYLVSVMVPAGSYWKWPSKKDEILYPEECIIKRLDPPTVVNARGHFQFHNLE</sequence>
<gene>
    <name evidence="2" type="ORF">JTE90_021155</name>
</gene>
<name>A0AAV6U067_9ARAC</name>
<protein>
    <submittedName>
        <fullName evidence="2">Uncharacterized protein</fullName>
    </submittedName>
</protein>